<dbReference type="AlphaFoldDB" id="A0A071MHP1"/>
<dbReference type="EMBL" id="JJOA01000034">
    <property type="protein sequence ID" value="KEA56046.1"/>
    <property type="molecule type" value="Genomic_DNA"/>
</dbReference>
<dbReference type="SUPFAM" id="SSF56784">
    <property type="entry name" value="HAD-like"/>
    <property type="match status" value="1"/>
</dbReference>
<accession>A0A071MHP1</accession>
<dbReference type="GO" id="GO:0016791">
    <property type="term" value="F:phosphatase activity"/>
    <property type="evidence" value="ECO:0007669"/>
    <property type="project" value="UniProtKB-ARBA"/>
</dbReference>
<protein>
    <submittedName>
        <fullName evidence="1">HAD family hydrolase</fullName>
    </submittedName>
</protein>
<gene>
    <name evidence="1" type="ORF">DT99_30390</name>
</gene>
<keyword evidence="1" id="KW-0378">Hydrolase</keyword>
<dbReference type="InterPro" id="IPR023214">
    <property type="entry name" value="HAD_sf"/>
</dbReference>
<dbReference type="InterPro" id="IPR006379">
    <property type="entry name" value="HAD-SF_hydro_IIB"/>
</dbReference>
<evidence type="ECO:0000313" key="1">
    <source>
        <dbReference type="EMBL" id="KEA56046.1"/>
    </source>
</evidence>
<dbReference type="Gene3D" id="3.40.50.1000">
    <property type="entry name" value="HAD superfamily/HAD-like"/>
    <property type="match status" value="1"/>
</dbReference>
<dbReference type="InterPro" id="IPR036412">
    <property type="entry name" value="HAD-like_sf"/>
</dbReference>
<comment type="caution">
    <text evidence="1">The sequence shown here is derived from an EMBL/GenBank/DDBJ whole genome shotgun (WGS) entry which is preliminary data.</text>
</comment>
<name>A0A071MHP1_9BURK</name>
<proteinExistence type="predicted"/>
<dbReference type="OrthoDB" id="5292903at2"/>
<sequence length="263" mass="28502">MQPLSLAPSDTFSSVRFLLTDMDETLTHRGRLAAHTYAALERLQAHGIRVIPVTAAPAGWCDQMARMWPVDGVIAENGGLLIRRGPDGHGVERRYWHADDALADARDARRRIARHVEQAVPAARLADDQDFRLTSLAYARTGSGQDDRILDALVAAGADATINNLWIIGWIGGYDKLSMSLRVLSGTYGVDADTAPACVAYSGDSTNDAPMFGYFTHTAGMSTVVDYLQHLPVLPRWITQGPGGSGFVEFADAILRARPDVQG</sequence>
<organism evidence="1">
    <name type="scientific">Burkholderia cenocepacia</name>
    <dbReference type="NCBI Taxonomy" id="95486"/>
    <lineage>
        <taxon>Bacteria</taxon>
        <taxon>Pseudomonadati</taxon>
        <taxon>Pseudomonadota</taxon>
        <taxon>Betaproteobacteria</taxon>
        <taxon>Burkholderiales</taxon>
        <taxon>Burkholderiaceae</taxon>
        <taxon>Burkholderia</taxon>
        <taxon>Burkholderia cepacia complex</taxon>
    </lineage>
</organism>
<dbReference type="NCBIfam" id="TIGR01484">
    <property type="entry name" value="HAD-SF-IIB"/>
    <property type="match status" value="1"/>
</dbReference>
<reference evidence="1" key="1">
    <citation type="submission" date="2014-04" db="EMBL/GenBank/DDBJ databases">
        <title>In planta biocontrol of soil-borne Fusarium wilt of banana through a plant endophytic bacterium, Burkholderia cenocepacia 869T2.</title>
        <authorList>
            <person name="Ho Y.-N."/>
            <person name="Chiang H.-M."/>
            <person name="Chao C.-P."/>
            <person name="Su C.-C."/>
            <person name="Hsu H.-F."/>
            <person name="Guo C.-T."/>
            <person name="Hsieh J.-L."/>
            <person name="Huang C.-C."/>
        </authorList>
    </citation>
    <scope>NUCLEOTIDE SEQUENCE [LARGE SCALE GENOMIC DNA]</scope>
    <source>
        <strain evidence="1">869T2</strain>
    </source>
</reference>